<dbReference type="STRING" id="1888892.BFL28_02215"/>
<organism evidence="3 4">
    <name type="scientific">Sphingomonas turrisvirgatae</name>
    <dbReference type="NCBI Taxonomy" id="1888892"/>
    <lineage>
        <taxon>Bacteria</taxon>
        <taxon>Pseudomonadati</taxon>
        <taxon>Pseudomonadota</taxon>
        <taxon>Alphaproteobacteria</taxon>
        <taxon>Sphingomonadales</taxon>
        <taxon>Sphingomonadaceae</taxon>
        <taxon>Sphingomonas</taxon>
    </lineage>
</organism>
<keyword evidence="1" id="KW-0732">Signal</keyword>
<keyword evidence="4" id="KW-1185">Reference proteome</keyword>
<feature type="chain" id="PRO_5009132078" description="SMP-30/Gluconolactonase/LRE-like region domain-containing protein" evidence="1">
    <location>
        <begin position="17"/>
        <end position="313"/>
    </location>
</feature>
<evidence type="ECO:0000256" key="1">
    <source>
        <dbReference type="SAM" id="SignalP"/>
    </source>
</evidence>
<evidence type="ECO:0000259" key="2">
    <source>
        <dbReference type="Pfam" id="PF08450"/>
    </source>
</evidence>
<dbReference type="InterPro" id="IPR051344">
    <property type="entry name" value="Vgb"/>
</dbReference>
<feature type="domain" description="SMP-30/Gluconolactonase/LRE-like region" evidence="2">
    <location>
        <begin position="21"/>
        <end position="116"/>
    </location>
</feature>
<proteinExistence type="predicted"/>
<dbReference type="EMBL" id="MDDS01000024">
    <property type="protein sequence ID" value="ODP37802.1"/>
    <property type="molecule type" value="Genomic_DNA"/>
</dbReference>
<dbReference type="AlphaFoldDB" id="A0A1E3LVL1"/>
<dbReference type="Proteomes" id="UP000094487">
    <property type="component" value="Unassembled WGS sequence"/>
</dbReference>
<name>A0A1E3LVL1_9SPHN</name>
<evidence type="ECO:0000313" key="3">
    <source>
        <dbReference type="EMBL" id="ODP37802.1"/>
    </source>
</evidence>
<dbReference type="SUPFAM" id="SSF63825">
    <property type="entry name" value="YWTD domain"/>
    <property type="match status" value="1"/>
</dbReference>
<protein>
    <recommendedName>
        <fullName evidence="2">SMP-30/Gluconolactonase/LRE-like region domain-containing protein</fullName>
    </recommendedName>
</protein>
<dbReference type="PANTHER" id="PTHR40274:SF3">
    <property type="entry name" value="VIRGINIAMYCIN B LYASE"/>
    <property type="match status" value="1"/>
</dbReference>
<dbReference type="InterPro" id="IPR011042">
    <property type="entry name" value="6-blade_b-propeller_TolB-like"/>
</dbReference>
<dbReference type="InterPro" id="IPR013658">
    <property type="entry name" value="SGL"/>
</dbReference>
<reference evidence="3 4" key="1">
    <citation type="submission" date="2016-08" db="EMBL/GenBank/DDBJ databases">
        <title>Draft genome of the agarase producing Sphingomonas sp. MCT13.</title>
        <authorList>
            <person name="D'Andrea M.M."/>
            <person name="Rossolini G.M."/>
            <person name="Thaller M.C."/>
        </authorList>
    </citation>
    <scope>NUCLEOTIDE SEQUENCE [LARGE SCALE GENOMIC DNA]</scope>
    <source>
        <strain evidence="3 4">MCT13</strain>
    </source>
</reference>
<evidence type="ECO:0000313" key="4">
    <source>
        <dbReference type="Proteomes" id="UP000094487"/>
    </source>
</evidence>
<dbReference type="RefSeq" id="WP_069320523.1">
    <property type="nucleotide sequence ID" value="NZ_MDDS01000024.1"/>
</dbReference>
<comment type="caution">
    <text evidence="3">The sequence shown here is derived from an EMBL/GenBank/DDBJ whole genome shotgun (WGS) entry which is preliminary data.</text>
</comment>
<dbReference type="Pfam" id="PF08450">
    <property type="entry name" value="SGL"/>
    <property type="match status" value="1"/>
</dbReference>
<feature type="signal peptide" evidence="1">
    <location>
        <begin position="1"/>
        <end position="16"/>
    </location>
</feature>
<accession>A0A1E3LVL1</accession>
<dbReference type="OrthoDB" id="145213at2"/>
<dbReference type="PANTHER" id="PTHR40274">
    <property type="entry name" value="VIRGINIAMYCIN B LYASE"/>
    <property type="match status" value="1"/>
</dbReference>
<gene>
    <name evidence="3" type="ORF">BFL28_02215</name>
</gene>
<dbReference type="Gene3D" id="2.120.10.30">
    <property type="entry name" value="TolB, C-terminal domain"/>
    <property type="match status" value="2"/>
</dbReference>
<sequence length="313" mass="33421">MKRAVLLALSSCLLLAASRGSTLPLPNAISFPEGIAITRDGRAAFVAGSSDGTIARIDLATGRGTVLPEALRGQVSIGGAFGMKVDDQDRLWIAGGRSRNIYVVDPQHDRRIATIATDPEIGLINDAAIAGGRIWFTDSRAPVLWSVDLSKPLPDTATRWMRYDGTPLQYGEGGNLNGIAAAGPDTLIVVQANKGLLFRIDTRARRVEQIDLGGETLPGSDGLVLDRGMLYVVRTEASEIVSVQLDRAYRTGKVVSRFKAPEVRLPATAAKVGDELIVVNAQLAHRADNDPVRPFTLARVPLKLLSGKAAGQR</sequence>